<evidence type="ECO:0000313" key="2">
    <source>
        <dbReference type="Proteomes" id="UP000186601"/>
    </source>
</evidence>
<accession>A0A2R6P1R7</accession>
<evidence type="ECO:0000313" key="1">
    <source>
        <dbReference type="EMBL" id="PSR83655.1"/>
    </source>
</evidence>
<name>A0A2R6P1R7_9APHY</name>
<dbReference type="AlphaFoldDB" id="A0A2R6P1R7"/>
<gene>
    <name evidence="1" type="ORF">PHLCEN_2v5662</name>
</gene>
<sequence>MIELDIAGYDENIRRIESTLVPERLRLLCEYQSLWKTARFISRDVSAPIMWDPHTDALYGGNLFIRPGPSIPLMQSRVLFCQCFTSSESGEVLVKSWKIETQPFNAFAPLPEHDIVAILSRPHHGWNMEDMMIPTNGVAPAPRHVATFQLPVFQGRCLLGNNMIFEKTIQDSFARE</sequence>
<protein>
    <submittedName>
        <fullName evidence="1">Uncharacterized protein</fullName>
    </submittedName>
</protein>
<organism evidence="1 2">
    <name type="scientific">Hermanssonia centrifuga</name>
    <dbReference type="NCBI Taxonomy" id="98765"/>
    <lineage>
        <taxon>Eukaryota</taxon>
        <taxon>Fungi</taxon>
        <taxon>Dikarya</taxon>
        <taxon>Basidiomycota</taxon>
        <taxon>Agaricomycotina</taxon>
        <taxon>Agaricomycetes</taxon>
        <taxon>Polyporales</taxon>
        <taxon>Meruliaceae</taxon>
        <taxon>Hermanssonia</taxon>
    </lineage>
</organism>
<dbReference type="Proteomes" id="UP000186601">
    <property type="component" value="Unassembled WGS sequence"/>
</dbReference>
<dbReference type="EMBL" id="MLYV02000555">
    <property type="protein sequence ID" value="PSR83655.1"/>
    <property type="molecule type" value="Genomic_DNA"/>
</dbReference>
<proteinExistence type="predicted"/>
<reference evidence="1 2" key="1">
    <citation type="submission" date="2018-02" db="EMBL/GenBank/DDBJ databases">
        <title>Genome sequence of the basidiomycete white-rot fungus Phlebia centrifuga.</title>
        <authorList>
            <person name="Granchi Z."/>
            <person name="Peng M."/>
            <person name="de Vries R.P."/>
            <person name="Hilden K."/>
            <person name="Makela M.R."/>
            <person name="Grigoriev I."/>
            <person name="Riley R."/>
        </authorList>
    </citation>
    <scope>NUCLEOTIDE SEQUENCE [LARGE SCALE GENOMIC DNA]</scope>
    <source>
        <strain evidence="1 2">FBCC195</strain>
    </source>
</reference>
<keyword evidence="2" id="KW-1185">Reference proteome</keyword>
<comment type="caution">
    <text evidence="1">The sequence shown here is derived from an EMBL/GenBank/DDBJ whole genome shotgun (WGS) entry which is preliminary data.</text>
</comment>